<accession>A0AAE0XPX5</accession>
<dbReference type="AlphaFoldDB" id="A0AAE0XPX5"/>
<gene>
    <name evidence="6" type="ORF">RRG08_042604</name>
</gene>
<evidence type="ECO:0000313" key="7">
    <source>
        <dbReference type="Proteomes" id="UP001283361"/>
    </source>
</evidence>
<dbReference type="Proteomes" id="UP001283361">
    <property type="component" value="Unassembled WGS sequence"/>
</dbReference>
<dbReference type="Pfam" id="PF00822">
    <property type="entry name" value="PMP22_Claudin"/>
    <property type="match status" value="1"/>
</dbReference>
<dbReference type="InterPro" id="IPR050579">
    <property type="entry name" value="PMP-22/EMP/MP20-like"/>
</dbReference>
<organism evidence="6 7">
    <name type="scientific">Elysia crispata</name>
    <name type="common">lettuce slug</name>
    <dbReference type="NCBI Taxonomy" id="231223"/>
    <lineage>
        <taxon>Eukaryota</taxon>
        <taxon>Metazoa</taxon>
        <taxon>Spiralia</taxon>
        <taxon>Lophotrochozoa</taxon>
        <taxon>Mollusca</taxon>
        <taxon>Gastropoda</taxon>
        <taxon>Heterobranchia</taxon>
        <taxon>Euthyneura</taxon>
        <taxon>Panpulmonata</taxon>
        <taxon>Sacoglossa</taxon>
        <taxon>Placobranchoidea</taxon>
        <taxon>Plakobranchidae</taxon>
        <taxon>Elysia</taxon>
    </lineage>
</organism>
<feature type="transmembrane region" description="Helical" evidence="5">
    <location>
        <begin position="117"/>
        <end position="139"/>
    </location>
</feature>
<feature type="transmembrane region" description="Helical" evidence="5">
    <location>
        <begin position="81"/>
        <end position="105"/>
    </location>
</feature>
<evidence type="ECO:0000256" key="2">
    <source>
        <dbReference type="ARBA" id="ARBA00022692"/>
    </source>
</evidence>
<keyword evidence="4 5" id="KW-0472">Membrane</keyword>
<keyword evidence="7" id="KW-1185">Reference proteome</keyword>
<dbReference type="PANTHER" id="PTHR10671:SF108">
    <property type="entry name" value="CLAUDIN FAMILY PROTEIN-RELATED"/>
    <property type="match status" value="1"/>
</dbReference>
<name>A0AAE0XPX5_9GAST</name>
<dbReference type="EMBL" id="JAWDGP010007852">
    <property type="protein sequence ID" value="KAK3702614.1"/>
    <property type="molecule type" value="Genomic_DNA"/>
</dbReference>
<proteinExistence type="predicted"/>
<dbReference type="GO" id="GO:0005886">
    <property type="term" value="C:plasma membrane"/>
    <property type="evidence" value="ECO:0007669"/>
    <property type="project" value="TreeGrafter"/>
</dbReference>
<evidence type="ECO:0000256" key="3">
    <source>
        <dbReference type="ARBA" id="ARBA00022989"/>
    </source>
</evidence>
<sequence>MTCLGSIKQASIYQKVVFVLLLISVGLAWTSFVTAAWGDAYITDGSPDTLTGYGLWRRCGDNELAPACTNLLGWNLDWYRAVQAFAIIGFVSVNICVFLAILLIFVPKCYKGKTITLWISALSFLSALAYMLAVIIFAVRFDATFEVSGSDDASVQYGWGLAFCVLVLNVVAGVLTIIEARSVGAKFLDL</sequence>
<reference evidence="6" key="1">
    <citation type="journal article" date="2023" name="G3 (Bethesda)">
        <title>A reference genome for the long-term kleptoplast-retaining sea slug Elysia crispata morphotype clarki.</title>
        <authorList>
            <person name="Eastman K.E."/>
            <person name="Pendleton A.L."/>
            <person name="Shaikh M.A."/>
            <person name="Suttiyut T."/>
            <person name="Ogas R."/>
            <person name="Tomko P."/>
            <person name="Gavelis G."/>
            <person name="Widhalm J.R."/>
            <person name="Wisecaver J.H."/>
        </authorList>
    </citation>
    <scope>NUCLEOTIDE SEQUENCE</scope>
    <source>
        <strain evidence="6">ECLA1</strain>
    </source>
</reference>
<comment type="caution">
    <text evidence="6">The sequence shown here is derived from an EMBL/GenBank/DDBJ whole genome shotgun (WGS) entry which is preliminary data.</text>
</comment>
<dbReference type="InterPro" id="IPR004031">
    <property type="entry name" value="PMP22/EMP/MP20/Claudin"/>
</dbReference>
<evidence type="ECO:0000256" key="5">
    <source>
        <dbReference type="SAM" id="Phobius"/>
    </source>
</evidence>
<dbReference type="PANTHER" id="PTHR10671">
    <property type="entry name" value="EPITHELIAL MEMBRANE PROTEIN-RELATED"/>
    <property type="match status" value="1"/>
</dbReference>
<keyword evidence="3 5" id="KW-1133">Transmembrane helix</keyword>
<keyword evidence="2 5" id="KW-0812">Transmembrane</keyword>
<evidence type="ECO:0000256" key="4">
    <source>
        <dbReference type="ARBA" id="ARBA00023136"/>
    </source>
</evidence>
<feature type="transmembrane region" description="Helical" evidence="5">
    <location>
        <begin position="16"/>
        <end position="37"/>
    </location>
</feature>
<protein>
    <submittedName>
        <fullName evidence="6">Uncharacterized protein</fullName>
    </submittedName>
</protein>
<evidence type="ECO:0000256" key="1">
    <source>
        <dbReference type="ARBA" id="ARBA00004141"/>
    </source>
</evidence>
<feature type="transmembrane region" description="Helical" evidence="5">
    <location>
        <begin position="159"/>
        <end position="178"/>
    </location>
</feature>
<dbReference type="Gene3D" id="1.20.140.150">
    <property type="match status" value="1"/>
</dbReference>
<comment type="subcellular location">
    <subcellularLocation>
        <location evidence="1">Membrane</location>
        <topology evidence="1">Multi-pass membrane protein</topology>
    </subcellularLocation>
</comment>
<evidence type="ECO:0000313" key="6">
    <source>
        <dbReference type="EMBL" id="KAK3702614.1"/>
    </source>
</evidence>